<keyword evidence="2" id="KW-1185">Reference proteome</keyword>
<evidence type="ECO:0000313" key="1">
    <source>
        <dbReference type="EMBL" id="MFB9682207.1"/>
    </source>
</evidence>
<dbReference type="Proteomes" id="UP001589610">
    <property type="component" value="Unassembled WGS sequence"/>
</dbReference>
<dbReference type="InterPro" id="IPR046030">
    <property type="entry name" value="DUF5988"/>
</dbReference>
<name>A0ABV5TSV7_9ACTN</name>
<dbReference type="RefSeq" id="WP_344747670.1">
    <property type="nucleotide sequence ID" value="NZ_BAAAWW010000135.1"/>
</dbReference>
<evidence type="ECO:0000313" key="2">
    <source>
        <dbReference type="Proteomes" id="UP001589610"/>
    </source>
</evidence>
<dbReference type="Pfam" id="PF19450">
    <property type="entry name" value="DUF5988"/>
    <property type="match status" value="1"/>
</dbReference>
<organism evidence="1 2">
    <name type="scientific">Streptosporangium vulgare</name>
    <dbReference type="NCBI Taxonomy" id="46190"/>
    <lineage>
        <taxon>Bacteria</taxon>
        <taxon>Bacillati</taxon>
        <taxon>Actinomycetota</taxon>
        <taxon>Actinomycetes</taxon>
        <taxon>Streptosporangiales</taxon>
        <taxon>Streptosporangiaceae</taxon>
        <taxon>Streptosporangium</taxon>
    </lineage>
</organism>
<protein>
    <submittedName>
        <fullName evidence="1">DUF5988 family protein</fullName>
    </submittedName>
</protein>
<reference evidence="1 2" key="1">
    <citation type="submission" date="2024-09" db="EMBL/GenBank/DDBJ databases">
        <authorList>
            <person name="Sun Q."/>
            <person name="Mori K."/>
        </authorList>
    </citation>
    <scope>NUCLEOTIDE SEQUENCE [LARGE SCALE GENOMIC DNA]</scope>
    <source>
        <strain evidence="1 2">JCM 3028</strain>
    </source>
</reference>
<accession>A0ABV5TSV7</accession>
<dbReference type="EMBL" id="JBHMBS010000050">
    <property type="protein sequence ID" value="MFB9682207.1"/>
    <property type="molecule type" value="Genomic_DNA"/>
</dbReference>
<comment type="caution">
    <text evidence="1">The sequence shown here is derived from an EMBL/GenBank/DDBJ whole genome shotgun (WGS) entry which is preliminary data.</text>
</comment>
<gene>
    <name evidence="1" type="ORF">ACFFRH_42615</name>
</gene>
<sequence length="95" mass="10927">MEVPVTIAPGSTREVHADCTISDHGPYDVNVFLLGGPVDFPETARYRRLDKADGKVKVQYRSGYEHFERTEEHYHLEGSCQGLIYRWTTRTRIAE</sequence>
<proteinExistence type="predicted"/>